<accession>A0A485KJI0</accession>
<dbReference type="EMBL" id="CAADRA010005113">
    <property type="protein sequence ID" value="VFT85043.1"/>
    <property type="molecule type" value="Genomic_DNA"/>
</dbReference>
<dbReference type="Proteomes" id="UP000332933">
    <property type="component" value="Unassembled WGS sequence"/>
</dbReference>
<feature type="region of interest" description="Disordered" evidence="1">
    <location>
        <begin position="68"/>
        <end position="90"/>
    </location>
</feature>
<evidence type="ECO:0000256" key="1">
    <source>
        <dbReference type="SAM" id="MobiDB-lite"/>
    </source>
</evidence>
<sequence length="90" mass="10067">MDPDTQRDEDVGTAMRRARMQAMRKLPPWKDRVAMAVIARHHRIMLAMEKAKKKADDVAERLLRDKAAACPSATETLDAPSTSSPQTDCC</sequence>
<dbReference type="AlphaFoldDB" id="A0A485KJI0"/>
<feature type="compositionally biased region" description="Polar residues" evidence="1">
    <location>
        <begin position="73"/>
        <end position="90"/>
    </location>
</feature>
<keyword evidence="4" id="KW-1185">Reference proteome</keyword>
<organism evidence="3 4">
    <name type="scientific">Aphanomyces stellatus</name>
    <dbReference type="NCBI Taxonomy" id="120398"/>
    <lineage>
        <taxon>Eukaryota</taxon>
        <taxon>Sar</taxon>
        <taxon>Stramenopiles</taxon>
        <taxon>Oomycota</taxon>
        <taxon>Saprolegniomycetes</taxon>
        <taxon>Saprolegniales</taxon>
        <taxon>Verrucalvaceae</taxon>
        <taxon>Aphanomyces</taxon>
    </lineage>
</organism>
<gene>
    <name evidence="3" type="primary">Aste57867_8154</name>
    <name evidence="2" type="ORF">As57867_008124</name>
    <name evidence="3" type="ORF">ASTE57867_8154</name>
</gene>
<proteinExistence type="predicted"/>
<name>A0A485KJI0_9STRA</name>
<protein>
    <submittedName>
        <fullName evidence="3">Aste57867_8154 protein</fullName>
    </submittedName>
</protein>
<dbReference type="EMBL" id="VJMH01005092">
    <property type="protein sequence ID" value="KAF0701373.1"/>
    <property type="molecule type" value="Genomic_DNA"/>
</dbReference>
<evidence type="ECO:0000313" key="4">
    <source>
        <dbReference type="Proteomes" id="UP000332933"/>
    </source>
</evidence>
<reference evidence="2" key="2">
    <citation type="submission" date="2019-06" db="EMBL/GenBank/DDBJ databases">
        <title>Genomics analysis of Aphanomyces spp. identifies a new class of oomycete effector associated with host adaptation.</title>
        <authorList>
            <person name="Gaulin E."/>
        </authorList>
    </citation>
    <scope>NUCLEOTIDE SEQUENCE</scope>
    <source>
        <strain evidence="2">CBS 578.67</strain>
    </source>
</reference>
<evidence type="ECO:0000313" key="2">
    <source>
        <dbReference type="EMBL" id="KAF0701373.1"/>
    </source>
</evidence>
<reference evidence="3 4" key="1">
    <citation type="submission" date="2019-03" db="EMBL/GenBank/DDBJ databases">
        <authorList>
            <person name="Gaulin E."/>
            <person name="Dumas B."/>
        </authorList>
    </citation>
    <scope>NUCLEOTIDE SEQUENCE [LARGE SCALE GENOMIC DNA]</scope>
    <source>
        <strain evidence="3">CBS 568.67</strain>
    </source>
</reference>
<evidence type="ECO:0000313" key="3">
    <source>
        <dbReference type="EMBL" id="VFT85043.1"/>
    </source>
</evidence>